<comment type="caution">
    <text evidence="8">The sequence shown here is derived from an EMBL/GenBank/DDBJ whole genome shotgun (WGS) entry which is preliminary data.</text>
</comment>
<dbReference type="GO" id="GO:0005345">
    <property type="term" value="F:purine nucleobase transmembrane transporter activity"/>
    <property type="evidence" value="ECO:0007669"/>
    <property type="project" value="TreeGrafter"/>
</dbReference>
<feature type="transmembrane region" description="Helical" evidence="7">
    <location>
        <begin position="6"/>
        <end position="23"/>
    </location>
</feature>
<sequence length="84" mass="8659">DHGAVFVATALSAALGSIIMGLIGKYPLALAPGMGLNGFFAFSVVLGSGIPWQHALGAVFISGVFFFLLTLTGLREKIINAIPI</sequence>
<feature type="transmembrane region" description="Helical" evidence="7">
    <location>
        <begin position="56"/>
        <end position="74"/>
    </location>
</feature>
<comment type="similarity">
    <text evidence="2">Belongs to the nucleobase:cation symporter-2 (NCS2) (TC 2.A.40) family. Azg-like subfamily.</text>
</comment>
<evidence type="ECO:0000313" key="9">
    <source>
        <dbReference type="Proteomes" id="UP001285636"/>
    </source>
</evidence>
<dbReference type="Pfam" id="PF00860">
    <property type="entry name" value="Xan_ur_permease"/>
    <property type="match status" value="1"/>
</dbReference>
<evidence type="ECO:0000256" key="2">
    <source>
        <dbReference type="ARBA" id="ARBA00005697"/>
    </source>
</evidence>
<feature type="non-terminal residue" evidence="8">
    <location>
        <position position="1"/>
    </location>
</feature>
<evidence type="ECO:0000256" key="3">
    <source>
        <dbReference type="ARBA" id="ARBA00022448"/>
    </source>
</evidence>
<dbReference type="RefSeq" id="WP_323468167.1">
    <property type="nucleotide sequence ID" value="NZ_JAWJAY010001008.1"/>
</dbReference>
<dbReference type="InterPro" id="IPR045018">
    <property type="entry name" value="Azg-like"/>
</dbReference>
<dbReference type="InterPro" id="IPR006043">
    <property type="entry name" value="NCS2"/>
</dbReference>
<dbReference type="PANTHER" id="PTHR43337:SF11">
    <property type="entry name" value="GUANINE_HYPOXANTHINE PERMEASE PBUG"/>
    <property type="match status" value="1"/>
</dbReference>
<keyword evidence="3" id="KW-0813">Transport</keyword>
<evidence type="ECO:0000313" key="8">
    <source>
        <dbReference type="EMBL" id="MDV2888153.1"/>
    </source>
</evidence>
<comment type="subcellular location">
    <subcellularLocation>
        <location evidence="1">Membrane</location>
        <topology evidence="1">Multi-pass membrane protein</topology>
    </subcellularLocation>
</comment>
<dbReference type="AlphaFoldDB" id="A0AAJ2NTI0"/>
<dbReference type="EMBL" id="JAWJAY010001008">
    <property type="protein sequence ID" value="MDV2888153.1"/>
    <property type="molecule type" value="Genomic_DNA"/>
</dbReference>
<evidence type="ECO:0000256" key="7">
    <source>
        <dbReference type="SAM" id="Phobius"/>
    </source>
</evidence>
<name>A0AAJ2NTI0_ALKPS</name>
<keyword evidence="6 7" id="KW-0472">Membrane</keyword>
<dbReference type="Proteomes" id="UP001285636">
    <property type="component" value="Unassembled WGS sequence"/>
</dbReference>
<keyword evidence="4 7" id="KW-0812">Transmembrane</keyword>
<reference evidence="8" key="1">
    <citation type="submission" date="2023-10" db="EMBL/GenBank/DDBJ databases">
        <title>Screening of Alkalihalophilus pseudofirmusBZ-TG-HK211 and Its Alleviation of Salt Stress on Rapeseed Growth.</title>
        <authorList>
            <person name="Zhao B."/>
            <person name="Guo T."/>
        </authorList>
    </citation>
    <scope>NUCLEOTIDE SEQUENCE</scope>
    <source>
        <strain evidence="8">BZ-TG-HK211</strain>
    </source>
</reference>
<dbReference type="PANTHER" id="PTHR43337">
    <property type="entry name" value="XANTHINE/URACIL PERMEASE C887.17-RELATED"/>
    <property type="match status" value="1"/>
</dbReference>
<proteinExistence type="inferred from homology"/>
<organism evidence="8 9">
    <name type="scientific">Alkalihalophilus pseudofirmus</name>
    <name type="common">Bacillus pseudofirmus</name>
    <dbReference type="NCBI Taxonomy" id="79885"/>
    <lineage>
        <taxon>Bacteria</taxon>
        <taxon>Bacillati</taxon>
        <taxon>Bacillota</taxon>
        <taxon>Bacilli</taxon>
        <taxon>Bacillales</taxon>
        <taxon>Bacillaceae</taxon>
        <taxon>Alkalihalophilus</taxon>
    </lineage>
</organism>
<keyword evidence="5 7" id="KW-1133">Transmembrane helix</keyword>
<evidence type="ECO:0000256" key="1">
    <source>
        <dbReference type="ARBA" id="ARBA00004141"/>
    </source>
</evidence>
<protein>
    <submittedName>
        <fullName evidence="8">Solute carrier family 23 protein</fullName>
    </submittedName>
</protein>
<gene>
    <name evidence="8" type="ORF">RYX45_23605</name>
</gene>
<accession>A0AAJ2NTI0</accession>
<feature type="non-terminal residue" evidence="8">
    <location>
        <position position="84"/>
    </location>
</feature>
<dbReference type="GO" id="GO:0005886">
    <property type="term" value="C:plasma membrane"/>
    <property type="evidence" value="ECO:0007669"/>
    <property type="project" value="TreeGrafter"/>
</dbReference>
<evidence type="ECO:0000256" key="6">
    <source>
        <dbReference type="ARBA" id="ARBA00023136"/>
    </source>
</evidence>
<evidence type="ECO:0000256" key="4">
    <source>
        <dbReference type="ARBA" id="ARBA00022692"/>
    </source>
</evidence>
<evidence type="ECO:0000256" key="5">
    <source>
        <dbReference type="ARBA" id="ARBA00022989"/>
    </source>
</evidence>
<feature type="transmembrane region" description="Helical" evidence="7">
    <location>
        <begin position="30"/>
        <end position="50"/>
    </location>
</feature>